<dbReference type="InterPro" id="IPR002692">
    <property type="entry name" value="S45"/>
</dbReference>
<dbReference type="PANTHER" id="PTHR34218:SF3">
    <property type="entry name" value="ACYL-HOMOSERINE LACTONE ACYLASE PVDQ"/>
    <property type="match status" value="1"/>
</dbReference>
<evidence type="ECO:0000256" key="3">
    <source>
        <dbReference type="ARBA" id="ARBA00022801"/>
    </source>
</evidence>
<dbReference type="GO" id="GO:0016811">
    <property type="term" value="F:hydrolase activity, acting on carbon-nitrogen (but not peptide) bonds, in linear amides"/>
    <property type="evidence" value="ECO:0007669"/>
    <property type="project" value="InterPro"/>
</dbReference>
<feature type="binding site" evidence="6">
    <location>
        <position position="359"/>
    </location>
    <ligand>
        <name>Ca(2+)</name>
        <dbReference type="ChEBI" id="CHEBI:29108"/>
    </ligand>
</feature>
<dbReference type="GO" id="GO:0017000">
    <property type="term" value="P:antibiotic biosynthetic process"/>
    <property type="evidence" value="ECO:0007669"/>
    <property type="project" value="InterPro"/>
</dbReference>
<keyword evidence="6" id="KW-0106">Calcium</keyword>
<dbReference type="Proteomes" id="UP001268683">
    <property type="component" value="Chromosome"/>
</dbReference>
<dbReference type="InterPro" id="IPR023343">
    <property type="entry name" value="Penicillin_amidase_dom1"/>
</dbReference>
<feature type="binding site" evidence="6">
    <location>
        <position position="175"/>
    </location>
    <ligand>
        <name>Ca(2+)</name>
        <dbReference type="ChEBI" id="CHEBI:29108"/>
    </ligand>
</feature>
<keyword evidence="2 7" id="KW-0732">Signal</keyword>
<evidence type="ECO:0000313" key="9">
    <source>
        <dbReference type="Proteomes" id="UP001268683"/>
    </source>
</evidence>
<dbReference type="GO" id="GO:0046872">
    <property type="term" value="F:metal ion binding"/>
    <property type="evidence" value="ECO:0007669"/>
    <property type="project" value="UniProtKB-KW"/>
</dbReference>
<dbReference type="SUPFAM" id="SSF56235">
    <property type="entry name" value="N-terminal nucleophile aminohydrolases (Ntn hydrolases)"/>
    <property type="match status" value="1"/>
</dbReference>
<feature type="binding site" evidence="6">
    <location>
        <position position="535"/>
    </location>
    <ligand>
        <name>Ca(2+)</name>
        <dbReference type="ChEBI" id="CHEBI:29108"/>
    </ligand>
</feature>
<dbReference type="Gene3D" id="1.10.1400.10">
    <property type="match status" value="1"/>
</dbReference>
<evidence type="ECO:0000313" key="8">
    <source>
        <dbReference type="EMBL" id="WND03599.1"/>
    </source>
</evidence>
<dbReference type="InterPro" id="IPR043146">
    <property type="entry name" value="Penicillin_amidase_N_B-knob"/>
</dbReference>
<feature type="binding site" evidence="6">
    <location>
        <position position="356"/>
    </location>
    <ligand>
        <name>Ca(2+)</name>
        <dbReference type="ChEBI" id="CHEBI:29108"/>
    </ligand>
</feature>
<protein>
    <submittedName>
        <fullName evidence="8">Penicillin acylase family protein</fullName>
    </submittedName>
</protein>
<keyword evidence="3" id="KW-0378">Hydrolase</keyword>
<keyword evidence="6" id="KW-0479">Metal-binding</keyword>
<name>A0AA52EJV8_9PROT</name>
<proteinExistence type="inferred from homology"/>
<dbReference type="AlphaFoldDB" id="A0AA52EJV8"/>
<dbReference type="KEGG" id="tmk:QGN29_04325"/>
<comment type="cofactor">
    <cofactor evidence="6">
        <name>Ca(2+)</name>
        <dbReference type="ChEBI" id="CHEBI:29108"/>
    </cofactor>
    <text evidence="6">Binds 1 Ca(2+) ion per dimer.</text>
</comment>
<dbReference type="RefSeq" id="WP_310799452.1">
    <property type="nucleotide sequence ID" value="NZ_CP123872.1"/>
</dbReference>
<comment type="similarity">
    <text evidence="1">Belongs to the peptidase S45 family.</text>
</comment>
<feature type="chain" id="PRO_5041236880" evidence="7">
    <location>
        <begin position="24"/>
        <end position="832"/>
    </location>
</feature>
<feature type="active site" description="Nucleophile" evidence="5">
    <location>
        <position position="284"/>
    </location>
</feature>
<feature type="signal peptide" evidence="7">
    <location>
        <begin position="1"/>
        <end position="23"/>
    </location>
</feature>
<dbReference type="InterPro" id="IPR029055">
    <property type="entry name" value="Ntn_hydrolases_N"/>
</dbReference>
<evidence type="ECO:0000256" key="1">
    <source>
        <dbReference type="ARBA" id="ARBA00006586"/>
    </source>
</evidence>
<dbReference type="PANTHER" id="PTHR34218">
    <property type="entry name" value="PEPTIDASE S45 PENICILLIN AMIDASE"/>
    <property type="match status" value="1"/>
</dbReference>
<evidence type="ECO:0000256" key="5">
    <source>
        <dbReference type="PIRSR" id="PIRSR001227-1"/>
    </source>
</evidence>
<gene>
    <name evidence="8" type="ORF">QGN29_04325</name>
</gene>
<accession>A0AA52EJV8</accession>
<dbReference type="Pfam" id="PF01804">
    <property type="entry name" value="Penicil_amidase"/>
    <property type="match status" value="1"/>
</dbReference>
<keyword evidence="9" id="KW-1185">Reference proteome</keyword>
<dbReference type="Gene3D" id="2.30.120.10">
    <property type="match status" value="1"/>
</dbReference>
<dbReference type="Gene3D" id="1.10.439.10">
    <property type="entry name" value="Penicillin Amidohydrolase, domain 1"/>
    <property type="match status" value="1"/>
</dbReference>
<dbReference type="InterPro" id="IPR014395">
    <property type="entry name" value="Pen/GL7ACA/AHL_acylase"/>
</dbReference>
<dbReference type="EMBL" id="CP123872">
    <property type="protein sequence ID" value="WND03599.1"/>
    <property type="molecule type" value="Genomic_DNA"/>
</dbReference>
<feature type="binding site" evidence="6">
    <location>
        <position position="358"/>
    </location>
    <ligand>
        <name>Ca(2+)</name>
        <dbReference type="ChEBI" id="CHEBI:29108"/>
    </ligand>
</feature>
<reference evidence="8" key="1">
    <citation type="submission" date="2023-04" db="EMBL/GenBank/DDBJ databases">
        <title>Complete genome sequence of Temperatibacter marinus.</title>
        <authorList>
            <person name="Rong J.-C."/>
            <person name="Yi M.-L."/>
            <person name="Zhao Q."/>
        </authorList>
    </citation>
    <scope>NUCLEOTIDE SEQUENCE</scope>
    <source>
        <strain evidence="8">NBRC 110045</strain>
    </source>
</reference>
<dbReference type="InterPro" id="IPR043147">
    <property type="entry name" value="Penicillin_amidase_A-knob"/>
</dbReference>
<evidence type="ECO:0000256" key="6">
    <source>
        <dbReference type="PIRSR" id="PIRSR001227-2"/>
    </source>
</evidence>
<organism evidence="8 9">
    <name type="scientific">Temperatibacter marinus</name>
    <dbReference type="NCBI Taxonomy" id="1456591"/>
    <lineage>
        <taxon>Bacteria</taxon>
        <taxon>Pseudomonadati</taxon>
        <taxon>Pseudomonadota</taxon>
        <taxon>Alphaproteobacteria</taxon>
        <taxon>Kordiimonadales</taxon>
        <taxon>Temperatibacteraceae</taxon>
        <taxon>Temperatibacter</taxon>
    </lineage>
</organism>
<evidence type="ECO:0000256" key="7">
    <source>
        <dbReference type="SAM" id="SignalP"/>
    </source>
</evidence>
<dbReference type="Gene3D" id="1.10.287.150">
    <property type="match status" value="1"/>
</dbReference>
<keyword evidence="4" id="KW-0865">Zymogen</keyword>
<dbReference type="Gene3D" id="3.60.20.10">
    <property type="entry name" value="Glutamine Phosphoribosylpyrophosphate, subunit 1, domain 1"/>
    <property type="match status" value="1"/>
</dbReference>
<sequence length="832" mass="94386">MTGISKQVSLILFLLILSAVSHADFSQKEVIIKRDQKGVPHIYADDKYGLFLGYGYSVAQDRLFQMEMIRRSAKGTVSEVLGDKYISFDKAMRVELSITSVREQVEALLPNQRAVLEGYADGMNRWIKFIETDPDKLLPKEYAVYNFLPRMWDAVDVAMVFTAVVADRFSDFSTELENLALLNALQAQHGEEKALVIFNQLNWINDPKAPTTVPTKVAKKASLIKENEYSSLPKINRDLLVAPRMVFNSDGSYKNVNLKEAVSYYKSELAASGISGSAGHASASNIWLIGQSKSEDSNGYLLNGPQFGWINPSYVYSVGLHGAGLDVVGNSYFAIPPIFFAHNKHIAWGSTAGMGDTVDYFIEELNPNNLDEYFYKGRFRPMEKHQEIIHVKGLESIQFNISRTVHGPIVRQDNHSKIAFSRKRTWDGKEVQSLFAFMDQMEATTYDQWKTAAARNAVSVNWYYIDKAGNIGYFYSGHFPNRAEGQDSRLPTPGTGNMEWQGVISPHKLPQVYNPKIGYIVNWNNKPANFWPNGDPWYVVWTSADRATELFEVLDSKKKMSYQDVIELNRTASFKDLNIRYFLPFLENAVSELPDSDMAAILVAHLRSWDQTWKDKDHNFYYDHAGPVILNAWLSKMLETVLRDDIGSEFFYLYQSPGYAIEPRTSSTNITPGVKILYNALLEEKSGVPQRFDFFNGQKKSHVILSTLRQIGLELSNRYGGDLKKWRLPVARQVFRSVNFYGIPQTLPQLSISIPITMNRGSENNLSVMHNEGIIGTDVTPPGQSGFVAQTTGFSQHYRDQIGMYLRFEQKQLPFTKEEVEAVAVRSEKLKY</sequence>
<evidence type="ECO:0000256" key="4">
    <source>
        <dbReference type="ARBA" id="ARBA00023145"/>
    </source>
</evidence>
<dbReference type="PIRSF" id="PIRSF001227">
    <property type="entry name" value="Pen_acylase"/>
    <property type="match status" value="1"/>
</dbReference>
<evidence type="ECO:0000256" key="2">
    <source>
        <dbReference type="ARBA" id="ARBA00022729"/>
    </source>
</evidence>